<keyword evidence="2" id="KW-1185">Reference proteome</keyword>
<name>A0AAP0EWW7_9MAGN</name>
<reference evidence="1 2" key="1">
    <citation type="submission" date="2024-01" db="EMBL/GenBank/DDBJ databases">
        <title>Genome assemblies of Stephania.</title>
        <authorList>
            <person name="Yang L."/>
        </authorList>
    </citation>
    <scope>NUCLEOTIDE SEQUENCE [LARGE SCALE GENOMIC DNA]</scope>
    <source>
        <strain evidence="1">QJT</strain>
        <tissue evidence="1">Leaf</tissue>
    </source>
</reference>
<dbReference type="Proteomes" id="UP001417504">
    <property type="component" value="Unassembled WGS sequence"/>
</dbReference>
<gene>
    <name evidence="1" type="ORF">Sjap_022900</name>
</gene>
<sequence length="91" mass="10168">MSFDPNTHCIVNVIDGIPIILFTFGKGAERLEVLNNMYICNKLKNTPLHAAGSIEVQSGKRTYNTTEGSFPTRSRCTKIDCSNESSYFRGF</sequence>
<evidence type="ECO:0000313" key="2">
    <source>
        <dbReference type="Proteomes" id="UP001417504"/>
    </source>
</evidence>
<dbReference type="EMBL" id="JBBNAE010000009">
    <property type="protein sequence ID" value="KAK9097403.1"/>
    <property type="molecule type" value="Genomic_DNA"/>
</dbReference>
<proteinExistence type="predicted"/>
<accession>A0AAP0EWW7</accession>
<comment type="caution">
    <text evidence="1">The sequence shown here is derived from an EMBL/GenBank/DDBJ whole genome shotgun (WGS) entry which is preliminary data.</text>
</comment>
<evidence type="ECO:0000313" key="1">
    <source>
        <dbReference type="EMBL" id="KAK9097403.1"/>
    </source>
</evidence>
<protein>
    <submittedName>
        <fullName evidence="1">Uncharacterized protein</fullName>
    </submittedName>
</protein>
<dbReference type="AlphaFoldDB" id="A0AAP0EWW7"/>
<organism evidence="1 2">
    <name type="scientific">Stephania japonica</name>
    <dbReference type="NCBI Taxonomy" id="461633"/>
    <lineage>
        <taxon>Eukaryota</taxon>
        <taxon>Viridiplantae</taxon>
        <taxon>Streptophyta</taxon>
        <taxon>Embryophyta</taxon>
        <taxon>Tracheophyta</taxon>
        <taxon>Spermatophyta</taxon>
        <taxon>Magnoliopsida</taxon>
        <taxon>Ranunculales</taxon>
        <taxon>Menispermaceae</taxon>
        <taxon>Menispermoideae</taxon>
        <taxon>Cissampelideae</taxon>
        <taxon>Stephania</taxon>
    </lineage>
</organism>